<evidence type="ECO:0000256" key="1">
    <source>
        <dbReference type="SAM" id="MobiDB-lite"/>
    </source>
</evidence>
<keyword evidence="2" id="KW-0812">Transmembrane</keyword>
<feature type="transmembrane region" description="Helical" evidence="2">
    <location>
        <begin position="13"/>
        <end position="36"/>
    </location>
</feature>
<evidence type="ECO:0000313" key="4">
    <source>
        <dbReference type="Proteomes" id="UP001147747"/>
    </source>
</evidence>
<gene>
    <name evidence="3" type="ORF">N7509_009071</name>
</gene>
<dbReference type="EMBL" id="JAPZBU010000009">
    <property type="protein sequence ID" value="KAJ5386530.1"/>
    <property type="molecule type" value="Genomic_DNA"/>
</dbReference>
<protein>
    <submittedName>
        <fullName evidence="3">Uncharacterized protein</fullName>
    </submittedName>
</protein>
<evidence type="ECO:0000256" key="2">
    <source>
        <dbReference type="SAM" id="Phobius"/>
    </source>
</evidence>
<organism evidence="3 4">
    <name type="scientific">Penicillium cosmopolitanum</name>
    <dbReference type="NCBI Taxonomy" id="1131564"/>
    <lineage>
        <taxon>Eukaryota</taxon>
        <taxon>Fungi</taxon>
        <taxon>Dikarya</taxon>
        <taxon>Ascomycota</taxon>
        <taxon>Pezizomycotina</taxon>
        <taxon>Eurotiomycetes</taxon>
        <taxon>Eurotiomycetidae</taxon>
        <taxon>Eurotiales</taxon>
        <taxon>Aspergillaceae</taxon>
        <taxon>Penicillium</taxon>
    </lineage>
</organism>
<dbReference type="RefSeq" id="XP_056484328.1">
    <property type="nucleotide sequence ID" value="XM_056633708.1"/>
</dbReference>
<keyword evidence="4" id="KW-1185">Reference proteome</keyword>
<reference evidence="3" key="1">
    <citation type="submission" date="2022-12" db="EMBL/GenBank/DDBJ databases">
        <authorList>
            <person name="Petersen C."/>
        </authorList>
    </citation>
    <scope>NUCLEOTIDE SEQUENCE</scope>
    <source>
        <strain evidence="3">IBT 29677</strain>
    </source>
</reference>
<dbReference type="GeneID" id="81372688"/>
<proteinExistence type="predicted"/>
<feature type="compositionally biased region" description="Polar residues" evidence="1">
    <location>
        <begin position="64"/>
        <end position="76"/>
    </location>
</feature>
<reference evidence="3" key="2">
    <citation type="journal article" date="2023" name="IMA Fungus">
        <title>Comparative genomic study of the Penicillium genus elucidates a diverse pangenome and 15 lateral gene transfer events.</title>
        <authorList>
            <person name="Petersen C."/>
            <person name="Sorensen T."/>
            <person name="Nielsen M.R."/>
            <person name="Sondergaard T.E."/>
            <person name="Sorensen J.L."/>
            <person name="Fitzpatrick D.A."/>
            <person name="Frisvad J.C."/>
            <person name="Nielsen K.L."/>
        </authorList>
    </citation>
    <scope>NUCLEOTIDE SEQUENCE</scope>
    <source>
        <strain evidence="3">IBT 29677</strain>
    </source>
</reference>
<keyword evidence="2" id="KW-0472">Membrane</keyword>
<feature type="non-terminal residue" evidence="3">
    <location>
        <position position="1"/>
    </location>
</feature>
<sequence length="289" mass="32819">YCWSPIRYSFLSFFFSLHPCSTGVLMAVLTLVHRALPFSLPWKRRQSTSSASSKGKEKEDEVQSLDSGNGSQSDSQIEYHDAEIPDSDASLHCDVSHALHVAVKQHLDPEAMRYDAQGDESVEKDASSSYFDSISGCKPDRLAEKCEPSARPQLARVVSWASIVRSQCRWTSGQEKKLEDARRQLARCQKAWSSEQELWLAYIQDLTEEKEAHSDFLLLRTRQQDDEQHQFRKAWKRRRSFETTLQINTGSLTVTSNVGKSNKFRRLQRHGYLGTPLVTADSTALACRG</sequence>
<dbReference type="Proteomes" id="UP001147747">
    <property type="component" value="Unassembled WGS sequence"/>
</dbReference>
<accession>A0A9W9VNW1</accession>
<dbReference type="AlphaFoldDB" id="A0A9W9VNW1"/>
<comment type="caution">
    <text evidence="3">The sequence shown here is derived from an EMBL/GenBank/DDBJ whole genome shotgun (WGS) entry which is preliminary data.</text>
</comment>
<name>A0A9W9VNW1_9EURO</name>
<keyword evidence="2" id="KW-1133">Transmembrane helix</keyword>
<dbReference type="OrthoDB" id="4362041at2759"/>
<evidence type="ECO:0000313" key="3">
    <source>
        <dbReference type="EMBL" id="KAJ5386530.1"/>
    </source>
</evidence>
<feature type="region of interest" description="Disordered" evidence="1">
    <location>
        <begin position="47"/>
        <end position="76"/>
    </location>
</feature>